<gene>
    <name evidence="2" type="ORF">B0A50_03558</name>
</gene>
<evidence type="ECO:0000313" key="2">
    <source>
        <dbReference type="EMBL" id="TKA29545.1"/>
    </source>
</evidence>
<evidence type="ECO:0000256" key="1">
    <source>
        <dbReference type="SAM" id="MobiDB-lite"/>
    </source>
</evidence>
<protein>
    <submittedName>
        <fullName evidence="2">Uncharacterized protein</fullName>
    </submittedName>
</protein>
<feature type="region of interest" description="Disordered" evidence="1">
    <location>
        <begin position="179"/>
        <end position="211"/>
    </location>
</feature>
<reference evidence="2 3" key="1">
    <citation type="submission" date="2017-03" db="EMBL/GenBank/DDBJ databases">
        <title>Genomes of endolithic fungi from Antarctica.</title>
        <authorList>
            <person name="Coleine C."/>
            <person name="Masonjones S."/>
            <person name="Stajich J.E."/>
        </authorList>
    </citation>
    <scope>NUCLEOTIDE SEQUENCE [LARGE SCALE GENOMIC DNA]</scope>
    <source>
        <strain evidence="2 3">CCFEE 6315</strain>
    </source>
</reference>
<feature type="region of interest" description="Disordered" evidence="1">
    <location>
        <begin position="100"/>
        <end position="124"/>
    </location>
</feature>
<dbReference type="OrthoDB" id="5339332at2759"/>
<proteinExistence type="predicted"/>
<keyword evidence="3" id="KW-1185">Reference proteome</keyword>
<sequence length="211" mass="22336">MNTPVLVRAYSGNSITGISLSVPTAPQDAPQPLPPVSSYSFASILRSADCPEFQYAIDGIAEICAKSRLSLADEYAAHLPPLGEITAANSTAARPHLLRSGMRRPLTSVPEASSDSSESSGRVKKQDAALSLLLKHEAAHSSARHMRVGSMGRAIPVESTMSLAPDPELMQSGIPTIASAHAQSRRRMRSVEPQLSPSEATTSLQQLIGVK</sequence>
<evidence type="ECO:0000313" key="3">
    <source>
        <dbReference type="Proteomes" id="UP000308549"/>
    </source>
</evidence>
<organism evidence="2 3">
    <name type="scientific">Salinomyces thailandicus</name>
    <dbReference type="NCBI Taxonomy" id="706561"/>
    <lineage>
        <taxon>Eukaryota</taxon>
        <taxon>Fungi</taxon>
        <taxon>Dikarya</taxon>
        <taxon>Ascomycota</taxon>
        <taxon>Pezizomycotina</taxon>
        <taxon>Dothideomycetes</taxon>
        <taxon>Dothideomycetidae</taxon>
        <taxon>Mycosphaerellales</taxon>
        <taxon>Teratosphaeriaceae</taxon>
        <taxon>Salinomyces</taxon>
    </lineage>
</organism>
<feature type="compositionally biased region" description="Polar residues" evidence="1">
    <location>
        <begin position="193"/>
        <end position="211"/>
    </location>
</feature>
<dbReference type="Proteomes" id="UP000308549">
    <property type="component" value="Unassembled WGS sequence"/>
</dbReference>
<dbReference type="EMBL" id="NAJL01000014">
    <property type="protein sequence ID" value="TKA29545.1"/>
    <property type="molecule type" value="Genomic_DNA"/>
</dbReference>
<accession>A0A4U0U5V8</accession>
<comment type="caution">
    <text evidence="2">The sequence shown here is derived from an EMBL/GenBank/DDBJ whole genome shotgun (WGS) entry which is preliminary data.</text>
</comment>
<dbReference type="AlphaFoldDB" id="A0A4U0U5V8"/>
<name>A0A4U0U5V8_9PEZI</name>